<keyword evidence="3" id="KW-1185">Reference proteome</keyword>
<proteinExistence type="predicted"/>
<sequence>MTLVGTKIIPVVLGLSGIAAGGSFSLTSYLTNKPNYVDSKENSLPSKQKEIDESDNTQDLSSSLSDLTDSEDEKLGIEGDRVEGNLETDISDSQLGEEIEDSFGWDNNSENTENQEIYEKAKSSSGIIAEYIYRDNEYDGDELRTFCDYWTKVDQISGTQMPDKDCQELENQEEKEKNKPIMWLRANKNDFQNIFPKYFYLSSGETIDPFENKGKEDARWTYGSNWSCITTEHLDKTVVSCEKTEVSSEAVTPVRRSFWDLSPEEQTFRSS</sequence>
<dbReference type="EMBL" id="CP002525">
    <property type="protein sequence ID" value="ADX97743.1"/>
    <property type="molecule type" value="Genomic_DNA"/>
</dbReference>
<feature type="compositionally biased region" description="Low complexity" evidence="1">
    <location>
        <begin position="57"/>
        <end position="67"/>
    </location>
</feature>
<evidence type="ECO:0000313" key="3">
    <source>
        <dbReference type="Proteomes" id="UP000007484"/>
    </source>
</evidence>
<dbReference type="Proteomes" id="UP000007484">
    <property type="component" value="Chromosome"/>
</dbReference>
<evidence type="ECO:0000256" key="1">
    <source>
        <dbReference type="SAM" id="MobiDB-lite"/>
    </source>
</evidence>
<organism evidence="2 3">
    <name type="scientific">Mycoplasma suis (strain Illinois)</name>
    <dbReference type="NCBI Taxonomy" id="768700"/>
    <lineage>
        <taxon>Bacteria</taxon>
        <taxon>Bacillati</taxon>
        <taxon>Mycoplasmatota</taxon>
        <taxon>Mollicutes</taxon>
        <taxon>Mycoplasmataceae</taxon>
        <taxon>Mycoplasma</taxon>
    </lineage>
</organism>
<dbReference type="AlphaFoldDB" id="F0QQH3"/>
<gene>
    <name evidence="2" type="ordered locus">MSU_0199</name>
</gene>
<feature type="compositionally biased region" description="Basic and acidic residues" evidence="1">
    <location>
        <begin position="73"/>
        <end position="84"/>
    </location>
</feature>
<reference evidence="2 3" key="1">
    <citation type="journal article" date="2011" name="J. Bacteriol.">
        <title>Complete genome sequences of two hemotropic Mycoplasmas, Mycoplasma haemofelis strain Ohio2 and Mycoplasma suis strain Illinois.</title>
        <authorList>
            <person name="Messick J.B."/>
            <person name="Santos A.P."/>
            <person name="Guimaraes A.M."/>
        </authorList>
    </citation>
    <scope>NUCLEOTIDE SEQUENCE [LARGE SCALE GENOMIC DNA]</scope>
    <source>
        <strain evidence="2 3">Illinois</strain>
    </source>
</reference>
<dbReference type="KEGG" id="mss:MSU_0199"/>
<protein>
    <submittedName>
        <fullName evidence="2">Uncharacterized protein</fullName>
    </submittedName>
</protein>
<feature type="region of interest" description="Disordered" evidence="1">
    <location>
        <begin position="36"/>
        <end position="88"/>
    </location>
</feature>
<dbReference type="RefSeq" id="WP_013609691.1">
    <property type="nucleotide sequence ID" value="NC_015155.1"/>
</dbReference>
<evidence type="ECO:0000313" key="2">
    <source>
        <dbReference type="EMBL" id="ADX97743.1"/>
    </source>
</evidence>
<name>F0QQH3_MYCSL</name>
<dbReference type="STRING" id="768700.MSU_0199"/>
<dbReference type="HOGENOM" id="CLU_896654_0_0_14"/>
<accession>F0QQH3</accession>